<dbReference type="SUPFAM" id="SSF88659">
    <property type="entry name" value="Sigma3 and sigma4 domains of RNA polymerase sigma factors"/>
    <property type="match status" value="2"/>
</dbReference>
<dbReference type="RefSeq" id="WP_103097392.1">
    <property type="nucleotide sequence ID" value="NZ_LYMM01000048.1"/>
</dbReference>
<accession>A0A2K2FXU7</accession>
<organism evidence="7 8">
    <name type="scientific">Novosphingobium guangzhouense</name>
    <dbReference type="NCBI Taxonomy" id="1850347"/>
    <lineage>
        <taxon>Bacteria</taxon>
        <taxon>Pseudomonadati</taxon>
        <taxon>Pseudomonadota</taxon>
        <taxon>Alphaproteobacteria</taxon>
        <taxon>Sphingomonadales</taxon>
        <taxon>Sphingomonadaceae</taxon>
        <taxon>Novosphingobium</taxon>
    </lineage>
</organism>
<dbReference type="InterPro" id="IPR007630">
    <property type="entry name" value="RNA_pol_sigma70_r4"/>
</dbReference>
<evidence type="ECO:0000259" key="5">
    <source>
        <dbReference type="Pfam" id="PF04542"/>
    </source>
</evidence>
<keyword evidence="3" id="KW-0238">DNA-binding</keyword>
<evidence type="ECO:0000256" key="2">
    <source>
        <dbReference type="ARBA" id="ARBA00023082"/>
    </source>
</evidence>
<feature type="domain" description="RNA polymerase sigma-70 region 4" evidence="6">
    <location>
        <begin position="191"/>
        <end position="240"/>
    </location>
</feature>
<dbReference type="Pfam" id="PF04545">
    <property type="entry name" value="Sigma70_r4"/>
    <property type="match status" value="1"/>
</dbReference>
<protein>
    <submittedName>
        <fullName evidence="7">RNA polymerase subunit sigma</fullName>
    </submittedName>
</protein>
<dbReference type="InterPro" id="IPR007627">
    <property type="entry name" value="RNA_pol_sigma70_r2"/>
</dbReference>
<dbReference type="SUPFAM" id="SSF88946">
    <property type="entry name" value="Sigma2 domain of RNA polymerase sigma factors"/>
    <property type="match status" value="1"/>
</dbReference>
<keyword evidence="4" id="KW-0804">Transcription</keyword>
<gene>
    <name evidence="7" type="ORF">A8V01_23360</name>
</gene>
<evidence type="ECO:0000256" key="3">
    <source>
        <dbReference type="ARBA" id="ARBA00023125"/>
    </source>
</evidence>
<keyword evidence="2" id="KW-0731">Sigma factor</keyword>
<dbReference type="PRINTS" id="PR00046">
    <property type="entry name" value="SIGMA70FCT"/>
</dbReference>
<dbReference type="GO" id="GO:0003677">
    <property type="term" value="F:DNA binding"/>
    <property type="evidence" value="ECO:0007669"/>
    <property type="project" value="UniProtKB-KW"/>
</dbReference>
<keyword evidence="1" id="KW-0805">Transcription regulation</keyword>
<proteinExistence type="predicted"/>
<dbReference type="NCBIfam" id="TIGR02937">
    <property type="entry name" value="sigma70-ECF"/>
    <property type="match status" value="1"/>
</dbReference>
<reference evidence="7 8" key="1">
    <citation type="submission" date="2016-05" db="EMBL/GenBank/DDBJ databases">
        <title>Complete genome sequence of Novosphingobium guangzhouense SA925(T).</title>
        <authorList>
            <person name="Sha S."/>
        </authorList>
    </citation>
    <scope>NUCLEOTIDE SEQUENCE [LARGE SCALE GENOMIC DNA]</scope>
    <source>
        <strain evidence="7 8">SA925</strain>
    </source>
</reference>
<sequence length="249" mass="27709">MNIDQMSFSSAQANNAHRAYRGDVAERVRRFLPMVRRQAWHVHGTGRPGIELEDLVQVGLVALTECAQKHDLPTEDGFAAYAKMRVRGAMVDLVRRTVPGSRGTSERRRMLADKETQLRGRLGRDPRPDELAQAMGMGEGELVALRDASQPLRFDSIDEVYSDQSMTFATQSPDSFSMLADAQMRGAVIAAITDLPDRLKLIVQLYFVEELNLAEIAEVLQVSIPRVHQLKAQAIDRLRAGLEGVAEVL</sequence>
<dbReference type="Pfam" id="PF04542">
    <property type="entry name" value="Sigma70_r2"/>
    <property type="match status" value="1"/>
</dbReference>
<dbReference type="Gene3D" id="1.10.1740.10">
    <property type="match status" value="1"/>
</dbReference>
<dbReference type="InterPro" id="IPR013325">
    <property type="entry name" value="RNA_pol_sigma_r2"/>
</dbReference>
<evidence type="ECO:0000313" key="7">
    <source>
        <dbReference type="EMBL" id="PNU03564.1"/>
    </source>
</evidence>
<keyword evidence="8" id="KW-1185">Reference proteome</keyword>
<evidence type="ECO:0000313" key="8">
    <source>
        <dbReference type="Proteomes" id="UP000236327"/>
    </source>
</evidence>
<dbReference type="OrthoDB" id="9799825at2"/>
<dbReference type="InterPro" id="IPR014284">
    <property type="entry name" value="RNA_pol_sigma-70_dom"/>
</dbReference>
<dbReference type="Proteomes" id="UP000236327">
    <property type="component" value="Unassembled WGS sequence"/>
</dbReference>
<dbReference type="InterPro" id="IPR013324">
    <property type="entry name" value="RNA_pol_sigma_r3/r4-like"/>
</dbReference>
<comment type="caution">
    <text evidence="7">The sequence shown here is derived from an EMBL/GenBank/DDBJ whole genome shotgun (WGS) entry which is preliminary data.</text>
</comment>
<dbReference type="GO" id="GO:0016987">
    <property type="term" value="F:sigma factor activity"/>
    <property type="evidence" value="ECO:0007669"/>
    <property type="project" value="UniProtKB-KW"/>
</dbReference>
<name>A0A2K2FXU7_9SPHN</name>
<dbReference type="EMBL" id="LYMM01000048">
    <property type="protein sequence ID" value="PNU03564.1"/>
    <property type="molecule type" value="Genomic_DNA"/>
</dbReference>
<dbReference type="PANTHER" id="PTHR30385">
    <property type="entry name" value="SIGMA FACTOR F FLAGELLAR"/>
    <property type="match status" value="1"/>
</dbReference>
<evidence type="ECO:0000259" key="6">
    <source>
        <dbReference type="Pfam" id="PF04545"/>
    </source>
</evidence>
<dbReference type="CDD" id="cd06171">
    <property type="entry name" value="Sigma70_r4"/>
    <property type="match status" value="1"/>
</dbReference>
<feature type="domain" description="RNA polymerase sigma-70 region 2" evidence="5">
    <location>
        <begin position="28"/>
        <end position="96"/>
    </location>
</feature>
<dbReference type="InterPro" id="IPR000943">
    <property type="entry name" value="RNA_pol_sigma70"/>
</dbReference>
<dbReference type="Gene3D" id="1.20.140.160">
    <property type="match status" value="1"/>
</dbReference>
<evidence type="ECO:0000256" key="1">
    <source>
        <dbReference type="ARBA" id="ARBA00023015"/>
    </source>
</evidence>
<dbReference type="AlphaFoldDB" id="A0A2K2FXU7"/>
<evidence type="ECO:0000256" key="4">
    <source>
        <dbReference type="ARBA" id="ARBA00023163"/>
    </source>
</evidence>
<dbReference type="GO" id="GO:0006352">
    <property type="term" value="P:DNA-templated transcription initiation"/>
    <property type="evidence" value="ECO:0007669"/>
    <property type="project" value="InterPro"/>
</dbReference>